<feature type="chain" id="PRO_5040246028" evidence="2">
    <location>
        <begin position="19"/>
        <end position="228"/>
    </location>
</feature>
<evidence type="ECO:0000256" key="2">
    <source>
        <dbReference type="SAM" id="SignalP"/>
    </source>
</evidence>
<accession>A0A9P5PGB3</accession>
<keyword evidence="4" id="KW-1185">Reference proteome</keyword>
<organism evidence="3 4">
    <name type="scientific">Rhodocollybia butyracea</name>
    <dbReference type="NCBI Taxonomy" id="206335"/>
    <lineage>
        <taxon>Eukaryota</taxon>
        <taxon>Fungi</taxon>
        <taxon>Dikarya</taxon>
        <taxon>Basidiomycota</taxon>
        <taxon>Agaricomycotina</taxon>
        <taxon>Agaricomycetes</taxon>
        <taxon>Agaricomycetidae</taxon>
        <taxon>Agaricales</taxon>
        <taxon>Marasmiineae</taxon>
        <taxon>Omphalotaceae</taxon>
        <taxon>Rhodocollybia</taxon>
    </lineage>
</organism>
<evidence type="ECO:0000313" key="3">
    <source>
        <dbReference type="EMBL" id="KAF9061580.1"/>
    </source>
</evidence>
<sequence>MRSTTLLLFTLLASSLLAVFPVPVLEARADTLLHHGSEPQNPRKRPFEYMPPKNTGWKKPRKLKPLVTLIGRMNDDLGNDILTGTTALSRAIFNEGFNIRVSKLRPEYRGRNEADTIGPNPLRRWYYFTLINYEDCIQEAPCFGWIARGNGYQIEKLANGSTTPRRPAQNGFVGEQGNPVANPVTQTSPRDPRVLIKMQQEWRQLLIEFNERFMNSSFVPLGGTVPPP</sequence>
<protein>
    <submittedName>
        <fullName evidence="3">Uncharacterized protein</fullName>
    </submittedName>
</protein>
<gene>
    <name evidence="3" type="ORF">BDP27DRAFT_1428805</name>
</gene>
<evidence type="ECO:0000256" key="1">
    <source>
        <dbReference type="SAM" id="MobiDB-lite"/>
    </source>
</evidence>
<proteinExistence type="predicted"/>
<keyword evidence="2" id="KW-0732">Signal</keyword>
<feature type="region of interest" description="Disordered" evidence="1">
    <location>
        <begin position="34"/>
        <end position="54"/>
    </location>
</feature>
<name>A0A9P5PGB3_9AGAR</name>
<dbReference type="AlphaFoldDB" id="A0A9P5PGB3"/>
<feature type="region of interest" description="Disordered" evidence="1">
    <location>
        <begin position="161"/>
        <end position="188"/>
    </location>
</feature>
<comment type="caution">
    <text evidence="3">The sequence shown here is derived from an EMBL/GenBank/DDBJ whole genome shotgun (WGS) entry which is preliminary data.</text>
</comment>
<reference evidence="3" key="1">
    <citation type="submission" date="2020-11" db="EMBL/GenBank/DDBJ databases">
        <authorList>
            <consortium name="DOE Joint Genome Institute"/>
            <person name="Ahrendt S."/>
            <person name="Riley R."/>
            <person name="Andreopoulos W."/>
            <person name="Labutti K."/>
            <person name="Pangilinan J."/>
            <person name="Ruiz-Duenas F.J."/>
            <person name="Barrasa J.M."/>
            <person name="Sanchez-Garcia M."/>
            <person name="Camarero S."/>
            <person name="Miyauchi S."/>
            <person name="Serrano A."/>
            <person name="Linde D."/>
            <person name="Babiker R."/>
            <person name="Drula E."/>
            <person name="Ayuso-Fernandez I."/>
            <person name="Pacheco R."/>
            <person name="Padilla G."/>
            <person name="Ferreira P."/>
            <person name="Barriuso J."/>
            <person name="Kellner H."/>
            <person name="Castanera R."/>
            <person name="Alfaro M."/>
            <person name="Ramirez L."/>
            <person name="Pisabarro A.G."/>
            <person name="Kuo A."/>
            <person name="Tritt A."/>
            <person name="Lipzen A."/>
            <person name="He G."/>
            <person name="Yan M."/>
            <person name="Ng V."/>
            <person name="Cullen D."/>
            <person name="Martin F."/>
            <person name="Rosso M.-N."/>
            <person name="Henrissat B."/>
            <person name="Hibbett D."/>
            <person name="Martinez A.T."/>
            <person name="Grigoriev I.V."/>
        </authorList>
    </citation>
    <scope>NUCLEOTIDE SEQUENCE</scope>
    <source>
        <strain evidence="3">AH 40177</strain>
    </source>
</reference>
<dbReference type="Proteomes" id="UP000772434">
    <property type="component" value="Unassembled WGS sequence"/>
</dbReference>
<evidence type="ECO:0000313" key="4">
    <source>
        <dbReference type="Proteomes" id="UP000772434"/>
    </source>
</evidence>
<dbReference type="EMBL" id="JADNRY010000197">
    <property type="protein sequence ID" value="KAF9061580.1"/>
    <property type="molecule type" value="Genomic_DNA"/>
</dbReference>
<feature type="signal peptide" evidence="2">
    <location>
        <begin position="1"/>
        <end position="18"/>
    </location>
</feature>